<accession>A0A0F2LNF3</accession>
<dbReference type="EMBL" id="JZWS01000132">
    <property type="protein sequence ID" value="KJR78339.1"/>
    <property type="molecule type" value="Genomic_DNA"/>
</dbReference>
<sequence>MSAEYFRSKGCDYWRELEPSYGCLNVRGRVVVVVGADCGSTHVYFLSRGARYVIGFEKSDDLRRVWNSVCADFHICDHGEIRGEWHGEYPDADVFVMDCEGCESNLDVSSLSKYKEWCIAVHDWTSNRVSLLRKLQGAIFSYVTDDGREIMLCHCQNVF</sequence>
<gene>
    <name evidence="1" type="ORF">TQ35_07830</name>
</gene>
<organism evidence="1">
    <name type="scientific">Candidatus Aramenus sulfurataquae</name>
    <dbReference type="NCBI Taxonomy" id="1326980"/>
    <lineage>
        <taxon>Archaea</taxon>
        <taxon>Thermoproteota</taxon>
        <taxon>Thermoprotei</taxon>
        <taxon>Sulfolobales</taxon>
        <taxon>Sulfolobaceae</taxon>
        <taxon>Candidatus Aramenus</taxon>
    </lineage>
</organism>
<evidence type="ECO:0008006" key="2">
    <source>
        <dbReference type="Google" id="ProtNLM"/>
    </source>
</evidence>
<comment type="caution">
    <text evidence="1">The sequence shown here is derived from an EMBL/GenBank/DDBJ whole genome shotgun (WGS) entry which is preliminary data.</text>
</comment>
<reference evidence="1" key="1">
    <citation type="submission" date="2015-03" db="EMBL/GenBank/DDBJ databases">
        <title>Metagenome Sequencing of an Archaeal-Dominated Microbial Community from a Hot Spring at the Los Azufres Geothermal Field, Mexico.</title>
        <authorList>
            <person name="Servin-Garciduenas L.E."/>
            <person name="Martinez-Romero E."/>
        </authorList>
    </citation>
    <scope>NUCLEOTIDE SEQUENCE [LARGE SCALE GENOMIC DNA]</scope>
    <source>
        <strain evidence="1">AZ1-454</strain>
    </source>
</reference>
<proteinExistence type="predicted"/>
<protein>
    <recommendedName>
        <fullName evidence="2">Methyltransferase domain-containing protein</fullName>
    </recommendedName>
</protein>
<name>A0A0F2LNF3_9CREN</name>
<evidence type="ECO:0000313" key="1">
    <source>
        <dbReference type="EMBL" id="KJR78339.1"/>
    </source>
</evidence>
<dbReference type="AlphaFoldDB" id="A0A0F2LNF3"/>